<evidence type="ECO:0000256" key="13">
    <source>
        <dbReference type="ARBA" id="ARBA00022840"/>
    </source>
</evidence>
<evidence type="ECO:0000313" key="21">
    <source>
        <dbReference type="EMBL" id="TWU33262.1"/>
    </source>
</evidence>
<evidence type="ECO:0000256" key="8">
    <source>
        <dbReference type="ARBA" id="ARBA00022553"/>
    </source>
</evidence>
<feature type="domain" description="Histidine kinase" evidence="20">
    <location>
        <begin position="270"/>
        <end position="461"/>
    </location>
</feature>
<gene>
    <name evidence="21" type="primary">nreB_2</name>
    <name evidence="21" type="ORF">Poly41_50140</name>
</gene>
<dbReference type="InterPro" id="IPR011712">
    <property type="entry name" value="Sig_transdc_His_kin_sub3_dim/P"/>
</dbReference>
<dbReference type="GO" id="GO:0046983">
    <property type="term" value="F:protein dimerization activity"/>
    <property type="evidence" value="ECO:0007669"/>
    <property type="project" value="InterPro"/>
</dbReference>
<dbReference type="PROSITE" id="PS50109">
    <property type="entry name" value="HIS_KIN"/>
    <property type="match status" value="1"/>
</dbReference>
<dbReference type="GO" id="GO:0051539">
    <property type="term" value="F:4 iron, 4 sulfur cluster binding"/>
    <property type="evidence" value="ECO:0007669"/>
    <property type="project" value="UniProtKB-KW"/>
</dbReference>
<dbReference type="Pfam" id="PF02518">
    <property type="entry name" value="HATPase_c"/>
    <property type="match status" value="1"/>
</dbReference>
<dbReference type="EC" id="2.7.13.3" evidence="4"/>
<evidence type="ECO:0000256" key="18">
    <source>
        <dbReference type="ARBA" id="ARBA00030800"/>
    </source>
</evidence>
<keyword evidence="13" id="KW-0067">ATP-binding</keyword>
<accession>A0A5C6D8J2</accession>
<dbReference type="InterPro" id="IPR005467">
    <property type="entry name" value="His_kinase_dom"/>
</dbReference>
<organism evidence="21 22">
    <name type="scientific">Novipirellula artificiosorum</name>
    <dbReference type="NCBI Taxonomy" id="2528016"/>
    <lineage>
        <taxon>Bacteria</taxon>
        <taxon>Pseudomonadati</taxon>
        <taxon>Planctomycetota</taxon>
        <taxon>Planctomycetia</taxon>
        <taxon>Pirellulales</taxon>
        <taxon>Pirellulaceae</taxon>
        <taxon>Novipirellula</taxon>
    </lineage>
</organism>
<keyword evidence="22" id="KW-1185">Reference proteome</keyword>
<evidence type="ECO:0000256" key="2">
    <source>
        <dbReference type="ARBA" id="ARBA00001966"/>
    </source>
</evidence>
<proteinExistence type="predicted"/>
<dbReference type="Pfam" id="PF07730">
    <property type="entry name" value="HisKA_3"/>
    <property type="match status" value="1"/>
</dbReference>
<protein>
    <recommendedName>
        <fullName evidence="5">Oxygen sensor histidine kinase NreB</fullName>
        <ecNumber evidence="4">2.7.13.3</ecNumber>
    </recommendedName>
    <alternativeName>
        <fullName evidence="18">Nitrogen regulation protein B</fullName>
    </alternativeName>
</protein>
<dbReference type="EMBL" id="SJPV01000010">
    <property type="protein sequence ID" value="TWU33262.1"/>
    <property type="molecule type" value="Genomic_DNA"/>
</dbReference>
<dbReference type="SMART" id="SM00387">
    <property type="entry name" value="HATPase_c"/>
    <property type="match status" value="1"/>
</dbReference>
<evidence type="ECO:0000256" key="4">
    <source>
        <dbReference type="ARBA" id="ARBA00012438"/>
    </source>
</evidence>
<evidence type="ECO:0000256" key="15">
    <source>
        <dbReference type="ARBA" id="ARBA00023012"/>
    </source>
</evidence>
<dbReference type="SUPFAM" id="SSF55874">
    <property type="entry name" value="ATPase domain of HSP90 chaperone/DNA topoisomerase II/histidine kinase"/>
    <property type="match status" value="1"/>
</dbReference>
<keyword evidence="8" id="KW-0597">Phosphoprotein</keyword>
<evidence type="ECO:0000256" key="19">
    <source>
        <dbReference type="SAM" id="Coils"/>
    </source>
</evidence>
<dbReference type="GO" id="GO:0016020">
    <property type="term" value="C:membrane"/>
    <property type="evidence" value="ECO:0007669"/>
    <property type="project" value="InterPro"/>
</dbReference>
<evidence type="ECO:0000256" key="14">
    <source>
        <dbReference type="ARBA" id="ARBA00023004"/>
    </source>
</evidence>
<dbReference type="InterPro" id="IPR050482">
    <property type="entry name" value="Sensor_HK_TwoCompSys"/>
</dbReference>
<comment type="function">
    <text evidence="17">Member of the two-component regulatory system NreB/NreC involved in the control of dissimilatory nitrate/nitrite reduction in response to oxygen. NreB functions as a direct oxygen sensor histidine kinase which is autophosphorylated, in the absence of oxygen, probably at the conserved histidine residue, and transfers its phosphate group probably to a conserved aspartate residue of NreC. NreB/NreC activates the expression of the nitrate (narGHJI) and nitrite (nir) reductase operons, as well as the putative nitrate transporter gene narT.</text>
</comment>
<keyword evidence="11" id="KW-0547">Nucleotide-binding</keyword>
<reference evidence="21 22" key="1">
    <citation type="submission" date="2019-02" db="EMBL/GenBank/DDBJ databases">
        <title>Deep-cultivation of Planctomycetes and their phenomic and genomic characterization uncovers novel biology.</title>
        <authorList>
            <person name="Wiegand S."/>
            <person name="Jogler M."/>
            <person name="Boedeker C."/>
            <person name="Pinto D."/>
            <person name="Vollmers J."/>
            <person name="Rivas-Marin E."/>
            <person name="Kohn T."/>
            <person name="Peeters S.H."/>
            <person name="Heuer A."/>
            <person name="Rast P."/>
            <person name="Oberbeckmann S."/>
            <person name="Bunk B."/>
            <person name="Jeske O."/>
            <person name="Meyerdierks A."/>
            <person name="Storesund J.E."/>
            <person name="Kallscheuer N."/>
            <person name="Luecker S."/>
            <person name="Lage O.M."/>
            <person name="Pohl T."/>
            <person name="Merkel B.J."/>
            <person name="Hornburger P."/>
            <person name="Mueller R.-W."/>
            <person name="Bruemmer F."/>
            <person name="Labrenz M."/>
            <person name="Spormann A.M."/>
            <person name="Op Den Camp H."/>
            <person name="Overmann J."/>
            <person name="Amann R."/>
            <person name="Jetten M.S.M."/>
            <person name="Mascher T."/>
            <person name="Medema M.H."/>
            <person name="Devos D.P."/>
            <person name="Kaster A.-K."/>
            <person name="Ovreas L."/>
            <person name="Rohde M."/>
            <person name="Galperin M.Y."/>
            <person name="Jogler C."/>
        </authorList>
    </citation>
    <scope>NUCLEOTIDE SEQUENCE [LARGE SCALE GENOMIC DNA]</scope>
    <source>
        <strain evidence="21 22">Poly41</strain>
    </source>
</reference>
<keyword evidence="9 21" id="KW-0808">Transferase</keyword>
<dbReference type="GO" id="GO:0046872">
    <property type="term" value="F:metal ion binding"/>
    <property type="evidence" value="ECO:0007669"/>
    <property type="project" value="UniProtKB-KW"/>
</dbReference>
<evidence type="ECO:0000256" key="12">
    <source>
        <dbReference type="ARBA" id="ARBA00022777"/>
    </source>
</evidence>
<evidence type="ECO:0000256" key="9">
    <source>
        <dbReference type="ARBA" id="ARBA00022679"/>
    </source>
</evidence>
<keyword evidence="16" id="KW-0411">Iron-sulfur</keyword>
<dbReference type="GO" id="GO:0005524">
    <property type="term" value="F:ATP binding"/>
    <property type="evidence" value="ECO:0007669"/>
    <property type="project" value="UniProtKB-KW"/>
</dbReference>
<dbReference type="InterPro" id="IPR003594">
    <property type="entry name" value="HATPase_dom"/>
</dbReference>
<dbReference type="PANTHER" id="PTHR24421:SF10">
    <property type="entry name" value="NITRATE_NITRITE SENSOR PROTEIN NARQ"/>
    <property type="match status" value="1"/>
</dbReference>
<evidence type="ECO:0000256" key="17">
    <source>
        <dbReference type="ARBA" id="ARBA00024827"/>
    </source>
</evidence>
<dbReference type="InterPro" id="IPR029016">
    <property type="entry name" value="GAF-like_dom_sf"/>
</dbReference>
<evidence type="ECO:0000256" key="1">
    <source>
        <dbReference type="ARBA" id="ARBA00000085"/>
    </source>
</evidence>
<evidence type="ECO:0000313" key="22">
    <source>
        <dbReference type="Proteomes" id="UP000319143"/>
    </source>
</evidence>
<keyword evidence="10" id="KW-0479">Metal-binding</keyword>
<evidence type="ECO:0000256" key="7">
    <source>
        <dbReference type="ARBA" id="ARBA00022490"/>
    </source>
</evidence>
<evidence type="ECO:0000256" key="5">
    <source>
        <dbReference type="ARBA" id="ARBA00017322"/>
    </source>
</evidence>
<evidence type="ECO:0000256" key="10">
    <source>
        <dbReference type="ARBA" id="ARBA00022723"/>
    </source>
</evidence>
<keyword evidence="12 21" id="KW-0418">Kinase</keyword>
<dbReference type="AlphaFoldDB" id="A0A5C6D8J2"/>
<evidence type="ECO:0000256" key="16">
    <source>
        <dbReference type="ARBA" id="ARBA00023014"/>
    </source>
</evidence>
<dbReference type="CDD" id="cd16917">
    <property type="entry name" value="HATPase_UhpB-NarQ-NarX-like"/>
    <property type="match status" value="1"/>
</dbReference>
<dbReference type="OrthoDB" id="290376at2"/>
<keyword evidence="6" id="KW-0004">4Fe-4S</keyword>
<comment type="cofactor">
    <cofactor evidence="2">
        <name>[4Fe-4S] cluster</name>
        <dbReference type="ChEBI" id="CHEBI:49883"/>
    </cofactor>
</comment>
<dbReference type="PANTHER" id="PTHR24421">
    <property type="entry name" value="NITRATE/NITRITE SENSOR PROTEIN NARX-RELATED"/>
    <property type="match status" value="1"/>
</dbReference>
<dbReference type="InterPro" id="IPR036890">
    <property type="entry name" value="HATPase_C_sf"/>
</dbReference>
<dbReference type="Gene3D" id="3.30.565.10">
    <property type="entry name" value="Histidine kinase-like ATPase, C-terminal domain"/>
    <property type="match status" value="1"/>
</dbReference>
<dbReference type="RefSeq" id="WP_146529557.1">
    <property type="nucleotide sequence ID" value="NZ_SJPV01000010.1"/>
</dbReference>
<dbReference type="Gene3D" id="3.30.450.40">
    <property type="match status" value="1"/>
</dbReference>
<comment type="subcellular location">
    <subcellularLocation>
        <location evidence="3">Cytoplasm</location>
    </subcellularLocation>
</comment>
<dbReference type="Gene3D" id="1.20.5.1930">
    <property type="match status" value="1"/>
</dbReference>
<dbReference type="SMART" id="SM00065">
    <property type="entry name" value="GAF"/>
    <property type="match status" value="1"/>
</dbReference>
<dbReference type="GO" id="GO:0005737">
    <property type="term" value="C:cytoplasm"/>
    <property type="evidence" value="ECO:0007669"/>
    <property type="project" value="UniProtKB-SubCell"/>
</dbReference>
<evidence type="ECO:0000256" key="11">
    <source>
        <dbReference type="ARBA" id="ARBA00022741"/>
    </source>
</evidence>
<dbReference type="SUPFAM" id="SSF55781">
    <property type="entry name" value="GAF domain-like"/>
    <property type="match status" value="1"/>
</dbReference>
<evidence type="ECO:0000256" key="6">
    <source>
        <dbReference type="ARBA" id="ARBA00022485"/>
    </source>
</evidence>
<keyword evidence="14" id="KW-0408">Iron</keyword>
<comment type="caution">
    <text evidence="21">The sequence shown here is derived from an EMBL/GenBank/DDBJ whole genome shotgun (WGS) entry which is preliminary data.</text>
</comment>
<dbReference type="InterPro" id="IPR003018">
    <property type="entry name" value="GAF"/>
</dbReference>
<name>A0A5C6D8J2_9BACT</name>
<keyword evidence="15" id="KW-0902">Two-component regulatory system</keyword>
<evidence type="ECO:0000256" key="3">
    <source>
        <dbReference type="ARBA" id="ARBA00004496"/>
    </source>
</evidence>
<feature type="coiled-coil region" evidence="19">
    <location>
        <begin position="224"/>
        <end position="255"/>
    </location>
</feature>
<sequence length="481" mass="52736">MIHHFTVQQRTINNPASHADSEEVIACPIPMEVVPAVRTGMNVLDSSMYRELDEAGCPLGAAMSKRLSFEALLTELSAMFVNIPASEVDAHIEWGLRRIVEMLDMDRSGLGEVSADGKQLLVTHSYQLPGVPPSAKIMLSSELPVYTRLIHQGAVIRLPDDLPPDATGEREYCARTGLKTNLTIPLMVMGNVVGGIGFTSVRSSRCLPDELIPRLRMIGDIFTNALARKRADETLKQKEKLLRQAKDGLRQLTSRLLISQEEERSRIAREMHDDWTQRLAVLGIDAANLESQLTECKMEMPMVNSIRQRLVSLADDVHALSRQLHPSIIDDLGLAEALRSECSAFSQREAILIDLRIENVPPDLPQDIALSIYRVAQEGLRNLAKHAAVNEASLKLFVSGSELVLQVRDEGVGFDAKIANSQPGLGLSSMEERVHLLDGTIEISSQPGQGTSVEVHVPLSPGGFLPLRAGLRATLGHMSSP</sequence>
<keyword evidence="19" id="KW-0175">Coiled coil</keyword>
<dbReference type="Proteomes" id="UP000319143">
    <property type="component" value="Unassembled WGS sequence"/>
</dbReference>
<dbReference type="PRINTS" id="PR00344">
    <property type="entry name" value="BCTRLSENSOR"/>
</dbReference>
<comment type="catalytic activity">
    <reaction evidence="1">
        <text>ATP + protein L-histidine = ADP + protein N-phospho-L-histidine.</text>
        <dbReference type="EC" id="2.7.13.3"/>
    </reaction>
</comment>
<keyword evidence="7" id="KW-0963">Cytoplasm</keyword>
<evidence type="ECO:0000259" key="20">
    <source>
        <dbReference type="PROSITE" id="PS50109"/>
    </source>
</evidence>
<dbReference type="InterPro" id="IPR004358">
    <property type="entry name" value="Sig_transdc_His_kin-like_C"/>
</dbReference>
<dbReference type="GO" id="GO:0000155">
    <property type="term" value="F:phosphorelay sensor kinase activity"/>
    <property type="evidence" value="ECO:0007669"/>
    <property type="project" value="InterPro"/>
</dbReference>